<accession>A0ABW6R5X1</accession>
<evidence type="ECO:0000256" key="1">
    <source>
        <dbReference type="SAM" id="MobiDB-lite"/>
    </source>
</evidence>
<gene>
    <name evidence="3" type="ORF">ACFYV7_39485</name>
</gene>
<evidence type="ECO:0000313" key="3">
    <source>
        <dbReference type="EMBL" id="MFF3228925.1"/>
    </source>
</evidence>
<protein>
    <submittedName>
        <fullName evidence="3">Uncharacterized protein</fullName>
    </submittedName>
</protein>
<comment type="caution">
    <text evidence="3">The sequence shown here is derived from an EMBL/GenBank/DDBJ whole genome shotgun (WGS) entry which is preliminary data.</text>
</comment>
<evidence type="ECO:0000313" key="4">
    <source>
        <dbReference type="Proteomes" id="UP001601948"/>
    </source>
</evidence>
<feature type="compositionally biased region" description="Basic and acidic residues" evidence="1">
    <location>
        <begin position="30"/>
        <end position="47"/>
    </location>
</feature>
<keyword evidence="4" id="KW-1185">Reference proteome</keyword>
<feature type="chain" id="PRO_5046480735" evidence="2">
    <location>
        <begin position="27"/>
        <end position="229"/>
    </location>
</feature>
<organism evidence="3 4">
    <name type="scientific">Nocardia suismassiliense</name>
    <dbReference type="NCBI Taxonomy" id="2077092"/>
    <lineage>
        <taxon>Bacteria</taxon>
        <taxon>Bacillati</taxon>
        <taxon>Actinomycetota</taxon>
        <taxon>Actinomycetes</taxon>
        <taxon>Mycobacteriales</taxon>
        <taxon>Nocardiaceae</taxon>
        <taxon>Nocardia</taxon>
    </lineage>
</organism>
<dbReference type="EMBL" id="JBIAPI010000016">
    <property type="protein sequence ID" value="MFF3228925.1"/>
    <property type="molecule type" value="Genomic_DNA"/>
</dbReference>
<sequence length="229" mass="24690">MTSRLSTFLVAGCSILLIGGAAPAHAGPGDGKKPAEKSQEAETKAGADPEQWVNILEQFCEGAKEPGSEDPEPDKSYSAEGLQEFDKVMKLSPLDFGQNEHPVDAARDETMTEKDGTKAKDDTVAGTLLKWRSLMCGAADFAGDFGAAKRKYEEKYGKKMKPGCEGEDGLVPFFEKKAVLLEKAIKREQKKQDPDADLTWGKISDPEEIDKDFTADIGELQKGCPTGAG</sequence>
<dbReference type="RefSeq" id="WP_387726109.1">
    <property type="nucleotide sequence ID" value="NZ_JBIAPI010000016.1"/>
</dbReference>
<keyword evidence="2" id="KW-0732">Signal</keyword>
<dbReference type="Proteomes" id="UP001601948">
    <property type="component" value="Unassembled WGS sequence"/>
</dbReference>
<reference evidence="3 4" key="1">
    <citation type="submission" date="2024-10" db="EMBL/GenBank/DDBJ databases">
        <title>The Natural Products Discovery Center: Release of the First 8490 Sequenced Strains for Exploring Actinobacteria Biosynthetic Diversity.</title>
        <authorList>
            <person name="Kalkreuter E."/>
            <person name="Kautsar S.A."/>
            <person name="Yang D."/>
            <person name="Bader C.D."/>
            <person name="Teijaro C.N."/>
            <person name="Fluegel L."/>
            <person name="Davis C.M."/>
            <person name="Simpson J.R."/>
            <person name="Lauterbach L."/>
            <person name="Steele A.D."/>
            <person name="Gui C."/>
            <person name="Meng S."/>
            <person name="Li G."/>
            <person name="Viehrig K."/>
            <person name="Ye F."/>
            <person name="Su P."/>
            <person name="Kiefer A.F."/>
            <person name="Nichols A."/>
            <person name="Cepeda A.J."/>
            <person name="Yan W."/>
            <person name="Fan B."/>
            <person name="Jiang Y."/>
            <person name="Adhikari A."/>
            <person name="Zheng C.-J."/>
            <person name="Schuster L."/>
            <person name="Cowan T.M."/>
            <person name="Smanski M.J."/>
            <person name="Chevrette M.G."/>
            <person name="De Carvalho L.P.S."/>
            <person name="Shen B."/>
        </authorList>
    </citation>
    <scope>NUCLEOTIDE SEQUENCE [LARGE SCALE GENOMIC DNA]</scope>
    <source>
        <strain evidence="3 4">NPDC003040</strain>
    </source>
</reference>
<proteinExistence type="predicted"/>
<feature type="compositionally biased region" description="Basic and acidic residues" evidence="1">
    <location>
        <begin position="62"/>
        <end position="77"/>
    </location>
</feature>
<feature type="region of interest" description="Disordered" evidence="1">
    <location>
        <begin position="22"/>
        <end position="82"/>
    </location>
</feature>
<evidence type="ECO:0000256" key="2">
    <source>
        <dbReference type="SAM" id="SignalP"/>
    </source>
</evidence>
<name>A0ABW6R5X1_9NOCA</name>
<feature type="signal peptide" evidence="2">
    <location>
        <begin position="1"/>
        <end position="26"/>
    </location>
</feature>